<feature type="transmembrane region" description="Helical" evidence="5">
    <location>
        <begin position="116"/>
        <end position="139"/>
    </location>
</feature>
<dbReference type="RefSeq" id="WP_034771611.1">
    <property type="nucleotide sequence ID" value="NZ_CCRF01000067.1"/>
</dbReference>
<dbReference type="PANTHER" id="PTHR37306">
    <property type="entry name" value="COLICIN V PRODUCTION PROTEIN"/>
    <property type="match status" value="1"/>
</dbReference>
<reference evidence="6 7" key="1">
    <citation type="submission" date="2014-07" db="EMBL/GenBank/DDBJ databases">
        <authorList>
            <person name="Wibberg Daniel"/>
        </authorList>
    </citation>
    <scope>NUCLEOTIDE SEQUENCE [LARGE SCALE GENOMIC DNA]</scope>
</reference>
<evidence type="ECO:0000256" key="1">
    <source>
        <dbReference type="ARBA" id="ARBA00004141"/>
    </source>
</evidence>
<dbReference type="GeneID" id="92961759"/>
<keyword evidence="2 5" id="KW-0812">Transmembrane</keyword>
<keyword evidence="4 5" id="KW-0472">Membrane</keyword>
<dbReference type="InterPro" id="IPR003825">
    <property type="entry name" value="Colicin-V_CvpA"/>
</dbReference>
<name>A0A090IVX9_9BACI</name>
<feature type="transmembrane region" description="Helical" evidence="5">
    <location>
        <begin position="21"/>
        <end position="43"/>
    </location>
</feature>
<dbReference type="Proteomes" id="UP000040576">
    <property type="component" value="Unassembled WGS sequence"/>
</dbReference>
<dbReference type="AlphaFoldDB" id="A0A090IVX9"/>
<proteinExistence type="predicted"/>
<evidence type="ECO:0000256" key="5">
    <source>
        <dbReference type="SAM" id="Phobius"/>
    </source>
</evidence>
<feature type="transmembrane region" description="Helical" evidence="5">
    <location>
        <begin position="77"/>
        <end position="95"/>
    </location>
</feature>
<dbReference type="GO" id="GO:0009403">
    <property type="term" value="P:toxin biosynthetic process"/>
    <property type="evidence" value="ECO:0007669"/>
    <property type="project" value="InterPro"/>
</dbReference>
<dbReference type="EMBL" id="CCRF01000067">
    <property type="protein sequence ID" value="CEE02246.1"/>
    <property type="molecule type" value="Genomic_DNA"/>
</dbReference>
<evidence type="ECO:0000256" key="4">
    <source>
        <dbReference type="ARBA" id="ARBA00023136"/>
    </source>
</evidence>
<sequence length="175" mass="20312">MFSMILLFLFFMGFIIGLKRGFILQAIHLTSFFIAFFIAVMYYKDLAVRLTLWIPYPTISDNDTLQLILGAVNAEQAFYRGIAFFIIFFAVKIVLQIIGSMLDFVARFPIIRQLNVWAGGILGFLEIYLISFLILYMMALIPIGKVQTWIDQSWVAKAVIEHTPILSQQLYRMWF</sequence>
<evidence type="ECO:0000313" key="6">
    <source>
        <dbReference type="EMBL" id="CEE02246.1"/>
    </source>
</evidence>
<organism evidence="6 7">
    <name type="scientific">Caldibacillus thermoamylovorans</name>
    <dbReference type="NCBI Taxonomy" id="35841"/>
    <lineage>
        <taxon>Bacteria</taxon>
        <taxon>Bacillati</taxon>
        <taxon>Bacillota</taxon>
        <taxon>Bacilli</taxon>
        <taxon>Bacillales</taxon>
        <taxon>Bacillaceae</taxon>
        <taxon>Caldibacillus</taxon>
    </lineage>
</organism>
<evidence type="ECO:0000256" key="3">
    <source>
        <dbReference type="ARBA" id="ARBA00022989"/>
    </source>
</evidence>
<evidence type="ECO:0000256" key="2">
    <source>
        <dbReference type="ARBA" id="ARBA00022692"/>
    </source>
</evidence>
<dbReference type="GO" id="GO:0016020">
    <property type="term" value="C:membrane"/>
    <property type="evidence" value="ECO:0007669"/>
    <property type="project" value="UniProtKB-SubCell"/>
</dbReference>
<evidence type="ECO:0000313" key="7">
    <source>
        <dbReference type="Proteomes" id="UP000040576"/>
    </source>
</evidence>
<protein>
    <recommendedName>
        <fullName evidence="8">CvpA family protein</fullName>
    </recommendedName>
</protein>
<accession>A0A090IVX9</accession>
<dbReference type="Pfam" id="PF02674">
    <property type="entry name" value="Colicin_V"/>
    <property type="match status" value="1"/>
</dbReference>
<comment type="subcellular location">
    <subcellularLocation>
        <location evidence="1">Membrane</location>
        <topology evidence="1">Multi-pass membrane protein</topology>
    </subcellularLocation>
</comment>
<keyword evidence="3 5" id="KW-1133">Transmembrane helix</keyword>
<dbReference type="PANTHER" id="PTHR37306:SF1">
    <property type="entry name" value="COLICIN V PRODUCTION PROTEIN"/>
    <property type="match status" value="1"/>
</dbReference>
<gene>
    <name evidence="6" type="ORF">BT1A1_2428</name>
</gene>
<keyword evidence="7" id="KW-1185">Reference proteome</keyword>
<evidence type="ECO:0008006" key="8">
    <source>
        <dbReference type="Google" id="ProtNLM"/>
    </source>
</evidence>